<dbReference type="OrthoDB" id="9768685at2"/>
<dbReference type="CDD" id="cd03801">
    <property type="entry name" value="GT4_PimA-like"/>
    <property type="match status" value="1"/>
</dbReference>
<reference evidence="1 2" key="1">
    <citation type="submission" date="2017-10" db="EMBL/GenBank/DDBJ databases">
        <title>Draft genome of Longimonas halophila.</title>
        <authorList>
            <person name="Goh K.M."/>
            <person name="Shamsir M.S."/>
            <person name="Lim S.W."/>
        </authorList>
    </citation>
    <scope>NUCLEOTIDE SEQUENCE [LARGE SCALE GENOMIC DNA]</scope>
    <source>
        <strain evidence="1 2">KCTC 42399</strain>
    </source>
</reference>
<dbReference type="EMBL" id="PDEP01000002">
    <property type="protein sequence ID" value="PEN08753.1"/>
    <property type="molecule type" value="Genomic_DNA"/>
</dbReference>
<dbReference type="Gene3D" id="3.40.50.2000">
    <property type="entry name" value="Glycogen Phosphorylase B"/>
    <property type="match status" value="2"/>
</dbReference>
<comment type="caution">
    <text evidence="1">The sequence shown here is derived from an EMBL/GenBank/DDBJ whole genome shotgun (WGS) entry which is preliminary data.</text>
</comment>
<gene>
    <name evidence="1" type="ORF">CRI93_03075</name>
</gene>
<dbReference type="GO" id="GO:0016758">
    <property type="term" value="F:hexosyltransferase activity"/>
    <property type="evidence" value="ECO:0007669"/>
    <property type="project" value="TreeGrafter"/>
</dbReference>
<dbReference type="Pfam" id="PF13692">
    <property type="entry name" value="Glyco_trans_1_4"/>
    <property type="match status" value="1"/>
</dbReference>
<accession>A0A2H3P064</accession>
<keyword evidence="2" id="KW-1185">Reference proteome</keyword>
<dbReference type="SUPFAM" id="SSF53756">
    <property type="entry name" value="UDP-Glycosyltransferase/glycogen phosphorylase"/>
    <property type="match status" value="1"/>
</dbReference>
<dbReference type="Proteomes" id="UP000221024">
    <property type="component" value="Unassembled WGS sequence"/>
</dbReference>
<evidence type="ECO:0008006" key="3">
    <source>
        <dbReference type="Google" id="ProtNLM"/>
    </source>
</evidence>
<evidence type="ECO:0000313" key="1">
    <source>
        <dbReference type="EMBL" id="PEN08753.1"/>
    </source>
</evidence>
<proteinExistence type="predicted"/>
<dbReference type="AlphaFoldDB" id="A0A2H3P064"/>
<organism evidence="1 2">
    <name type="scientific">Longimonas halophila</name>
    <dbReference type="NCBI Taxonomy" id="1469170"/>
    <lineage>
        <taxon>Bacteria</taxon>
        <taxon>Pseudomonadati</taxon>
        <taxon>Rhodothermota</taxon>
        <taxon>Rhodothermia</taxon>
        <taxon>Rhodothermales</taxon>
        <taxon>Salisaetaceae</taxon>
        <taxon>Longimonas</taxon>
    </lineage>
</organism>
<dbReference type="PANTHER" id="PTHR45947">
    <property type="entry name" value="SULFOQUINOVOSYL TRANSFERASE SQD2"/>
    <property type="match status" value="1"/>
</dbReference>
<dbReference type="InterPro" id="IPR050194">
    <property type="entry name" value="Glycosyltransferase_grp1"/>
</dbReference>
<sequence>MRHGAHPHPACYAPDARCAVLWPLDPICSLKRMPMHIHFCNPDIAEHPTGGNRYNAALRTAWPSNDTCTTGTAWPEAPAEADAWLVDSLLLRDDGLLEAWATGPPAVLTAHYLHLADPTQHDTPAAQEEADRLSLFGGYVAPSHFVKEQLSAHSIAPRRVVVGPPGLDHTFRTGRDAAGTALDPPAHLLSVANRFPNKQLIPCLHMLEDLRAVPWQWHVIGDETLDPGHAAAFREAVAASPVSDRVHVQGAASAQEVRAAYARADVVLCPSRFETSGMVAREALAAGVPVLGFRVGGLPETLGTLSDACLVPAGDFAVLRTRLHEVLTTPRLHTQLAWQAVRVSRGTPCWAETAWRIRQFVQQVAV</sequence>
<evidence type="ECO:0000313" key="2">
    <source>
        <dbReference type="Proteomes" id="UP000221024"/>
    </source>
</evidence>
<dbReference type="PANTHER" id="PTHR45947:SF3">
    <property type="entry name" value="SULFOQUINOVOSYL TRANSFERASE SQD2"/>
    <property type="match status" value="1"/>
</dbReference>
<protein>
    <recommendedName>
        <fullName evidence="3">Glycosyl transferase family 1 domain-containing protein</fullName>
    </recommendedName>
</protein>
<name>A0A2H3P064_9BACT</name>